<dbReference type="InterPro" id="IPR011114">
    <property type="entry name" value="RuvA_C"/>
</dbReference>
<dbReference type="Gene3D" id="2.40.50.140">
    <property type="entry name" value="Nucleic acid-binding proteins"/>
    <property type="match status" value="1"/>
</dbReference>
<keyword evidence="5 6" id="KW-0234">DNA repair</keyword>
<dbReference type="InterPro" id="IPR012340">
    <property type="entry name" value="NA-bd_OB-fold"/>
</dbReference>
<feature type="domain" description="Helix-hairpin-helix DNA-binding motif class 1" evidence="7">
    <location>
        <begin position="72"/>
        <end position="91"/>
    </location>
</feature>
<keyword evidence="1 6" id="KW-0963">Cytoplasm</keyword>
<keyword evidence="2 6" id="KW-0227">DNA damage</keyword>
<gene>
    <name evidence="6" type="primary">ruvA</name>
    <name evidence="8" type="ORF">UY98_C0036G0002</name>
</gene>
<dbReference type="Proteomes" id="UP000034789">
    <property type="component" value="Unassembled WGS sequence"/>
</dbReference>
<dbReference type="GO" id="GO:0006310">
    <property type="term" value="P:DNA recombination"/>
    <property type="evidence" value="ECO:0007669"/>
    <property type="project" value="UniProtKB-UniRule"/>
</dbReference>
<dbReference type="SUPFAM" id="SSF50249">
    <property type="entry name" value="Nucleic acid-binding proteins"/>
    <property type="match status" value="1"/>
</dbReference>
<dbReference type="AlphaFoldDB" id="A0A0G2AWH7"/>
<dbReference type="GO" id="GO:0009378">
    <property type="term" value="F:four-way junction helicase activity"/>
    <property type="evidence" value="ECO:0007669"/>
    <property type="project" value="InterPro"/>
</dbReference>
<accession>A0A0G2AWH7</accession>
<dbReference type="InterPro" id="IPR003583">
    <property type="entry name" value="Hlx-hairpin-Hlx_DNA-bd_motif"/>
</dbReference>
<proteinExistence type="inferred from homology"/>
<evidence type="ECO:0000256" key="4">
    <source>
        <dbReference type="ARBA" id="ARBA00023172"/>
    </source>
</evidence>
<keyword evidence="8" id="KW-0547">Nucleotide-binding</keyword>
<dbReference type="NCBIfam" id="TIGR00084">
    <property type="entry name" value="ruvA"/>
    <property type="match status" value="1"/>
</dbReference>
<dbReference type="EMBL" id="LCSD01000036">
    <property type="protein sequence ID" value="KKW45867.1"/>
    <property type="molecule type" value="Genomic_DNA"/>
</dbReference>
<evidence type="ECO:0000256" key="2">
    <source>
        <dbReference type="ARBA" id="ARBA00022763"/>
    </source>
</evidence>
<evidence type="ECO:0000256" key="6">
    <source>
        <dbReference type="HAMAP-Rule" id="MF_00031"/>
    </source>
</evidence>
<comment type="subcellular location">
    <subcellularLocation>
        <location evidence="6">Cytoplasm</location>
    </subcellularLocation>
</comment>
<comment type="caution">
    <text evidence="8">The sequence shown here is derived from an EMBL/GenBank/DDBJ whole genome shotgun (WGS) entry which is preliminary data.</text>
</comment>
<protein>
    <recommendedName>
        <fullName evidence="6">Holliday junction branch migration complex subunit RuvA</fullName>
    </recommendedName>
</protein>
<keyword evidence="8" id="KW-0378">Hydrolase</keyword>
<comment type="subunit">
    <text evidence="6">Homotetramer. Forms an RuvA(8)-RuvB(12)-Holliday junction (HJ) complex. HJ DNA is sandwiched between 2 RuvA tetramers; dsDNA enters through RuvA and exits via RuvB. An RuvB hexamer assembles on each DNA strand where it exits the tetramer. Each RuvB hexamer is contacted by two RuvA subunits (via domain III) on 2 adjacent RuvB subunits; this complex drives branch migration. In the full resolvosome a probable DNA-RuvA(4)-RuvB(12)-RuvC(2) complex forms which resolves the HJ.</text>
</comment>
<dbReference type="GO" id="GO:0048476">
    <property type="term" value="C:Holliday junction resolvase complex"/>
    <property type="evidence" value="ECO:0007669"/>
    <property type="project" value="UniProtKB-UniRule"/>
</dbReference>
<sequence>MIGRIEGEVSVRRAGFVILSAGGVGYKIAATREALASLKAGEKASLWTHLAVRENALDLYGFQTEEELRFFETLLTVSGVGPKSALAILDLAPVETLRSAIAQGNAQYLTKVSGVGRKTAGKIVLELREKVGVGAGGASLQGDEDALEAMRSLGYSLHEARDALRNVPREVTEGSERLRAALKVLGVK</sequence>
<dbReference type="SMART" id="SM00278">
    <property type="entry name" value="HhH1"/>
    <property type="match status" value="2"/>
</dbReference>
<dbReference type="GO" id="GO:0009379">
    <property type="term" value="C:Holliday junction helicase complex"/>
    <property type="evidence" value="ECO:0007669"/>
    <property type="project" value="InterPro"/>
</dbReference>
<dbReference type="HAMAP" id="MF_00031">
    <property type="entry name" value="DNA_HJ_migration_RuvA"/>
    <property type="match status" value="1"/>
</dbReference>
<evidence type="ECO:0000256" key="1">
    <source>
        <dbReference type="ARBA" id="ARBA00022490"/>
    </source>
</evidence>
<evidence type="ECO:0000259" key="7">
    <source>
        <dbReference type="SMART" id="SM00278"/>
    </source>
</evidence>
<dbReference type="InterPro" id="IPR010994">
    <property type="entry name" value="RuvA_2-like"/>
</dbReference>
<dbReference type="GO" id="GO:0000400">
    <property type="term" value="F:four-way junction DNA binding"/>
    <property type="evidence" value="ECO:0007669"/>
    <property type="project" value="UniProtKB-UniRule"/>
</dbReference>
<dbReference type="GO" id="GO:0005524">
    <property type="term" value="F:ATP binding"/>
    <property type="evidence" value="ECO:0007669"/>
    <property type="project" value="InterPro"/>
</dbReference>
<keyword evidence="8" id="KW-0067">ATP-binding</keyword>
<dbReference type="GO" id="GO:0005737">
    <property type="term" value="C:cytoplasm"/>
    <property type="evidence" value="ECO:0007669"/>
    <property type="project" value="UniProtKB-SubCell"/>
</dbReference>
<dbReference type="CDD" id="cd14332">
    <property type="entry name" value="UBA_RuvA_C"/>
    <property type="match status" value="1"/>
</dbReference>
<comment type="domain">
    <text evidence="6">Has three domains with a flexible linker between the domains II and III and assumes an 'L' shape. Domain III is highly mobile and contacts RuvB.</text>
</comment>
<evidence type="ECO:0000256" key="3">
    <source>
        <dbReference type="ARBA" id="ARBA00023125"/>
    </source>
</evidence>
<dbReference type="InterPro" id="IPR036267">
    <property type="entry name" value="RuvA_C_sf"/>
</dbReference>
<dbReference type="SUPFAM" id="SSF46929">
    <property type="entry name" value="DNA helicase RuvA subunit, C-terminal domain"/>
    <property type="match status" value="1"/>
</dbReference>
<comment type="function">
    <text evidence="6">The RuvA-RuvB-RuvC complex processes Holliday junction (HJ) DNA during genetic recombination and DNA repair, while the RuvA-RuvB complex plays an important role in the rescue of blocked DNA replication forks via replication fork reversal (RFR). RuvA specifically binds to HJ cruciform DNA, conferring on it an open structure. The RuvB hexamer acts as an ATP-dependent pump, pulling dsDNA into and through the RuvAB complex. HJ branch migration allows RuvC to scan DNA until it finds its consensus sequence, where it cleaves and resolves the cruciform DNA.</text>
</comment>
<organism evidence="8 9">
    <name type="scientific">Candidatus Kaiserbacteria bacterium GW2011_GWA2_58_9</name>
    <dbReference type="NCBI Taxonomy" id="1618672"/>
    <lineage>
        <taxon>Bacteria</taxon>
        <taxon>Candidatus Kaiseribacteriota</taxon>
    </lineage>
</organism>
<dbReference type="Gene3D" id="1.10.150.20">
    <property type="entry name" value="5' to 3' exonuclease, C-terminal subdomain"/>
    <property type="match status" value="1"/>
</dbReference>
<feature type="domain" description="Helix-hairpin-helix DNA-binding motif class 1" evidence="7">
    <location>
        <begin position="107"/>
        <end position="126"/>
    </location>
</feature>
<feature type="region of interest" description="Domain III" evidence="6">
    <location>
        <begin position="138"/>
        <end position="188"/>
    </location>
</feature>
<comment type="similarity">
    <text evidence="6">Belongs to the RuvA family.</text>
</comment>
<keyword evidence="3 6" id="KW-0238">DNA-binding</keyword>
<evidence type="ECO:0000256" key="5">
    <source>
        <dbReference type="ARBA" id="ARBA00023204"/>
    </source>
</evidence>
<dbReference type="Pfam" id="PF07499">
    <property type="entry name" value="RuvA_C"/>
    <property type="match status" value="1"/>
</dbReference>
<comment type="caution">
    <text evidence="6">Lacks conserved residue(s) required for the propagation of feature annotation.</text>
</comment>
<name>A0A0G2AWH7_9BACT</name>
<evidence type="ECO:0000313" key="8">
    <source>
        <dbReference type="EMBL" id="KKW45867.1"/>
    </source>
</evidence>
<dbReference type="Pfam" id="PF14520">
    <property type="entry name" value="HHH_5"/>
    <property type="match status" value="1"/>
</dbReference>
<dbReference type="Gene3D" id="1.10.8.10">
    <property type="entry name" value="DNA helicase RuvA subunit, C-terminal domain"/>
    <property type="match status" value="1"/>
</dbReference>
<dbReference type="InterPro" id="IPR013849">
    <property type="entry name" value="DNA_helicase_Holl-junc_RuvA_I"/>
</dbReference>
<evidence type="ECO:0000313" key="9">
    <source>
        <dbReference type="Proteomes" id="UP000034789"/>
    </source>
</evidence>
<keyword evidence="8" id="KW-0347">Helicase</keyword>
<reference evidence="8 9" key="1">
    <citation type="journal article" date="2015" name="Nature">
        <title>rRNA introns, odd ribosomes, and small enigmatic genomes across a large radiation of phyla.</title>
        <authorList>
            <person name="Brown C.T."/>
            <person name="Hug L.A."/>
            <person name="Thomas B.C."/>
            <person name="Sharon I."/>
            <person name="Castelle C.J."/>
            <person name="Singh A."/>
            <person name="Wilkins M.J."/>
            <person name="Williams K.H."/>
            <person name="Banfield J.F."/>
        </authorList>
    </citation>
    <scope>NUCLEOTIDE SEQUENCE [LARGE SCALE GENOMIC DNA]</scope>
</reference>
<dbReference type="SUPFAM" id="SSF47781">
    <property type="entry name" value="RuvA domain 2-like"/>
    <property type="match status" value="1"/>
</dbReference>
<keyword evidence="4 6" id="KW-0233">DNA recombination</keyword>
<dbReference type="GO" id="GO:0006281">
    <property type="term" value="P:DNA repair"/>
    <property type="evidence" value="ECO:0007669"/>
    <property type="project" value="UniProtKB-UniRule"/>
</dbReference>
<dbReference type="InterPro" id="IPR000085">
    <property type="entry name" value="RuvA"/>
</dbReference>
<dbReference type="Pfam" id="PF01330">
    <property type="entry name" value="RuvA_N"/>
    <property type="match status" value="1"/>
</dbReference>